<evidence type="ECO:0000256" key="3">
    <source>
        <dbReference type="RuleBase" id="RU003968"/>
    </source>
</evidence>
<name>A0A4Z1JK65_9HELO</name>
<dbReference type="InterPro" id="IPR000172">
    <property type="entry name" value="GMC_OxRdtase_N"/>
</dbReference>
<dbReference type="Pfam" id="PF00732">
    <property type="entry name" value="GMC_oxred_N"/>
    <property type="match status" value="1"/>
</dbReference>
<dbReference type="SUPFAM" id="SSF54373">
    <property type="entry name" value="FAD-linked reductases, C-terminal domain"/>
    <property type="match status" value="1"/>
</dbReference>
<dbReference type="STRING" id="278938.A0A4Z1JK65"/>
<comment type="similarity">
    <text evidence="1 3">Belongs to the GMC oxidoreductase family.</text>
</comment>
<keyword evidence="6" id="KW-1185">Reference proteome</keyword>
<dbReference type="GO" id="GO:0050660">
    <property type="term" value="F:flavin adenine dinucleotide binding"/>
    <property type="evidence" value="ECO:0007669"/>
    <property type="project" value="InterPro"/>
</dbReference>
<evidence type="ECO:0000313" key="6">
    <source>
        <dbReference type="Proteomes" id="UP000297229"/>
    </source>
</evidence>
<dbReference type="PIRSF" id="PIRSF000137">
    <property type="entry name" value="Alcohol_oxidase"/>
    <property type="match status" value="1"/>
</dbReference>
<evidence type="ECO:0000256" key="2">
    <source>
        <dbReference type="PIRSR" id="PIRSR000137-2"/>
    </source>
</evidence>
<dbReference type="Pfam" id="PF05199">
    <property type="entry name" value="GMC_oxred_C"/>
    <property type="match status" value="1"/>
</dbReference>
<dbReference type="Proteomes" id="UP000297229">
    <property type="component" value="Unassembled WGS sequence"/>
</dbReference>
<reference evidence="5 6" key="1">
    <citation type="submission" date="2017-12" db="EMBL/GenBank/DDBJ databases">
        <title>Comparative genomics of Botrytis spp.</title>
        <authorList>
            <person name="Valero-Jimenez C.A."/>
            <person name="Tapia P."/>
            <person name="Veloso J."/>
            <person name="Silva-Moreno E."/>
            <person name="Staats M."/>
            <person name="Valdes J.H."/>
            <person name="Van Kan J.A.L."/>
        </authorList>
    </citation>
    <scope>NUCLEOTIDE SEQUENCE [LARGE SCALE GENOMIC DNA]</scope>
    <source>
        <strain evidence="5 6">Be9601</strain>
    </source>
</reference>
<keyword evidence="2 3" id="KW-0274">FAD</keyword>
<sequence length="610" mass="65978">MSSPQDSITQAHYIIVGGGTSGLVVANRLTENPDVHVLVLEAGVNRNDDPRVQVPAFWTTLLGSEADWQFRSVPQPGLGGRTISEPQGKLLGGSSAINCQSFIAPAQAEIDSWAKLGNDGWDWAALSPYYKKFYTLSPPPDSETLEHLGIDWINEDYRGKSGPIQVSFPGVIQNPLCKAWIDSFRGFGKLTTGDPFSGNSTGAYSNAATVDIATKTRSYAGSAYGIPALQRPNFHLITDATAHKILFEETSSGVVATGVLASVNGEIKQFTASKEVILAAGVFNTPKLLELSGIGNESVLKKHNIPVVISNSGVGENMQDHLMTGVSFEVVDGVPTGDPLLRQEPQALELAQKLYTENKAGPFTIGGVQSHAFMPILEFSDEEGRQKQAELLTSILQKYPPKTQDVEHFEAVRSIIESPGECSAAWLIFLAQTNLHEGGKSFVGSDLQPENFASLGCCQSHPFSRGSTHISSSNVDDLPEIDPRFLSHPADLEIFARHIQTLETLRQTKELSPFFKPDGKRNHPDSFHIHTLEGAKKYVLDTAVTAYHTCGTAAMLPKEKRGVVNDKLIVHGTSNLRVVDASIFPLIPRGNIQSSVYAVAEKAADIIKGV</sequence>
<dbReference type="Gene3D" id="3.50.50.60">
    <property type="entry name" value="FAD/NAD(P)-binding domain"/>
    <property type="match status" value="1"/>
</dbReference>
<evidence type="ECO:0000259" key="4">
    <source>
        <dbReference type="PROSITE" id="PS00623"/>
    </source>
</evidence>
<organism evidence="5 6">
    <name type="scientific">Botrytis elliptica</name>
    <dbReference type="NCBI Taxonomy" id="278938"/>
    <lineage>
        <taxon>Eukaryota</taxon>
        <taxon>Fungi</taxon>
        <taxon>Dikarya</taxon>
        <taxon>Ascomycota</taxon>
        <taxon>Pezizomycotina</taxon>
        <taxon>Leotiomycetes</taxon>
        <taxon>Helotiales</taxon>
        <taxon>Sclerotiniaceae</taxon>
        <taxon>Botrytis</taxon>
    </lineage>
</organism>
<dbReference type="GO" id="GO:0016614">
    <property type="term" value="F:oxidoreductase activity, acting on CH-OH group of donors"/>
    <property type="evidence" value="ECO:0007669"/>
    <property type="project" value="InterPro"/>
</dbReference>
<gene>
    <name evidence="5" type="ORF">BELL_0317g00040</name>
</gene>
<evidence type="ECO:0000313" key="5">
    <source>
        <dbReference type="EMBL" id="TGO73978.1"/>
    </source>
</evidence>
<dbReference type="InterPro" id="IPR012132">
    <property type="entry name" value="GMC_OxRdtase"/>
</dbReference>
<feature type="binding site" evidence="2">
    <location>
        <begin position="20"/>
        <end position="21"/>
    </location>
    <ligand>
        <name>FAD</name>
        <dbReference type="ChEBI" id="CHEBI:57692"/>
    </ligand>
</feature>
<dbReference type="OrthoDB" id="269227at2759"/>
<dbReference type="PANTHER" id="PTHR11552">
    <property type="entry name" value="GLUCOSE-METHANOL-CHOLINE GMC OXIDOREDUCTASE"/>
    <property type="match status" value="1"/>
</dbReference>
<comment type="caution">
    <text evidence="5">The sequence shown here is derived from an EMBL/GenBank/DDBJ whole genome shotgun (WGS) entry which is preliminary data.</text>
</comment>
<dbReference type="InterPro" id="IPR007867">
    <property type="entry name" value="GMC_OxRtase_C"/>
</dbReference>
<accession>A0A4Z1JK65</accession>
<dbReference type="SUPFAM" id="SSF51905">
    <property type="entry name" value="FAD/NAD(P)-binding domain"/>
    <property type="match status" value="1"/>
</dbReference>
<comment type="cofactor">
    <cofactor evidence="2">
        <name>FAD</name>
        <dbReference type="ChEBI" id="CHEBI:57692"/>
    </cofactor>
</comment>
<protein>
    <recommendedName>
        <fullName evidence="4">Glucose-methanol-choline oxidoreductase N-terminal domain-containing protein</fullName>
    </recommendedName>
</protein>
<dbReference type="InterPro" id="IPR036188">
    <property type="entry name" value="FAD/NAD-bd_sf"/>
</dbReference>
<proteinExistence type="inferred from homology"/>
<dbReference type="Gene3D" id="3.30.560.10">
    <property type="entry name" value="Glucose Oxidase, domain 3"/>
    <property type="match status" value="1"/>
</dbReference>
<dbReference type="EMBL" id="PQXM01000315">
    <property type="protein sequence ID" value="TGO73978.1"/>
    <property type="molecule type" value="Genomic_DNA"/>
</dbReference>
<keyword evidence="3" id="KW-0285">Flavoprotein</keyword>
<dbReference type="PROSITE" id="PS00623">
    <property type="entry name" value="GMC_OXRED_1"/>
    <property type="match status" value="1"/>
</dbReference>
<evidence type="ECO:0000256" key="1">
    <source>
        <dbReference type="ARBA" id="ARBA00010790"/>
    </source>
</evidence>
<dbReference type="AlphaFoldDB" id="A0A4Z1JK65"/>
<feature type="domain" description="Glucose-methanol-choline oxidoreductase N-terminal" evidence="4">
    <location>
        <begin position="88"/>
        <end position="111"/>
    </location>
</feature>
<dbReference type="PANTHER" id="PTHR11552:SF210">
    <property type="entry name" value="GLUCOSE-METHANOL-CHOLINE OXIDOREDUCTASE N-TERMINAL DOMAIN-CONTAINING PROTEIN-RELATED"/>
    <property type="match status" value="1"/>
</dbReference>